<proteinExistence type="predicted"/>
<feature type="compositionally biased region" description="Low complexity" evidence="1">
    <location>
        <begin position="187"/>
        <end position="198"/>
    </location>
</feature>
<reference evidence="2" key="1">
    <citation type="journal article" date="2020" name="Stud. Mycol.">
        <title>101 Dothideomycetes genomes: a test case for predicting lifestyles and emergence of pathogens.</title>
        <authorList>
            <person name="Haridas S."/>
            <person name="Albert R."/>
            <person name="Binder M."/>
            <person name="Bloem J."/>
            <person name="Labutti K."/>
            <person name="Salamov A."/>
            <person name="Andreopoulos B."/>
            <person name="Baker S."/>
            <person name="Barry K."/>
            <person name="Bills G."/>
            <person name="Bluhm B."/>
            <person name="Cannon C."/>
            <person name="Castanera R."/>
            <person name="Culley D."/>
            <person name="Daum C."/>
            <person name="Ezra D."/>
            <person name="Gonzalez J."/>
            <person name="Henrissat B."/>
            <person name="Kuo A."/>
            <person name="Liang C."/>
            <person name="Lipzen A."/>
            <person name="Lutzoni F."/>
            <person name="Magnuson J."/>
            <person name="Mondo S."/>
            <person name="Nolan M."/>
            <person name="Ohm R."/>
            <person name="Pangilinan J."/>
            <person name="Park H.-J."/>
            <person name="Ramirez L."/>
            <person name="Alfaro M."/>
            <person name="Sun H."/>
            <person name="Tritt A."/>
            <person name="Yoshinaga Y."/>
            <person name="Zwiers L.-H."/>
            <person name="Turgeon B."/>
            <person name="Goodwin S."/>
            <person name="Spatafora J."/>
            <person name="Crous P."/>
            <person name="Grigoriev I."/>
        </authorList>
    </citation>
    <scope>NUCLEOTIDE SEQUENCE</scope>
    <source>
        <strain evidence="2">ATCC 16933</strain>
    </source>
</reference>
<keyword evidence="3" id="KW-1185">Reference proteome</keyword>
<evidence type="ECO:0000256" key="1">
    <source>
        <dbReference type="SAM" id="MobiDB-lite"/>
    </source>
</evidence>
<dbReference type="SUPFAM" id="SSF48452">
    <property type="entry name" value="TPR-like"/>
    <property type="match status" value="1"/>
</dbReference>
<dbReference type="OrthoDB" id="5328412at2759"/>
<organism evidence="2 3">
    <name type="scientific">Lineolata rhizophorae</name>
    <dbReference type="NCBI Taxonomy" id="578093"/>
    <lineage>
        <taxon>Eukaryota</taxon>
        <taxon>Fungi</taxon>
        <taxon>Dikarya</taxon>
        <taxon>Ascomycota</taxon>
        <taxon>Pezizomycotina</taxon>
        <taxon>Dothideomycetes</taxon>
        <taxon>Dothideomycetes incertae sedis</taxon>
        <taxon>Lineolatales</taxon>
        <taxon>Lineolataceae</taxon>
        <taxon>Lineolata</taxon>
    </lineage>
</organism>
<accession>A0A6A6PCP5</accession>
<dbReference type="Proteomes" id="UP000799766">
    <property type="component" value="Unassembled WGS sequence"/>
</dbReference>
<dbReference type="EMBL" id="MU001671">
    <property type="protein sequence ID" value="KAF2461708.1"/>
    <property type="molecule type" value="Genomic_DNA"/>
</dbReference>
<gene>
    <name evidence="2" type="ORF">BDY21DRAFT_376581</name>
</gene>
<sequence>MPRPPIPKKKKAGKPQTSAPETENDFLEAADAEELGGGKWRAGDATKALRFFRRAIDIYDAGLRKFPQSLDLAYNKARLQYELSQDPRLSPLLGDPVSLLRETLQSHRRAMNIDQTDSNLLFNTAQVLSSLAEAITDATGKEAGKVDAVPLLQESIELLSSCLTRQELEFSESQAAASAAAAEAAAASATPESAQGGAAPPPSGAPAAALEPSGDAEWAAVITPVTATTLLDTATATLSALGQLAVAAAPSTDGTLATVAGIARPLIRDKIPAYISRHTAAAAAAAAAPSSRDEPDARLAPLEARLAVAAYRAAFADAEFRSGVVGADEYVAGVRGAFGEAGRGGDDDDAAAAASAWNEGAVLTAEADALMEAVATLDEAGEGAAAAAGARRDALLGAAEVLRRALRRSAWLEKAKVGVMAGDAAMLLGRCGQDGSEDMLREAEALYGDSAREVEGAVANLKTTRDAGAEVLEEATVKWAVAGVIRDGMMATKGGTVDENRQVSRRQMVGKHRDEVGERVRDMVEDGLIEEGHFGLVMKELVHLV</sequence>
<dbReference type="Gene3D" id="1.25.40.10">
    <property type="entry name" value="Tetratricopeptide repeat domain"/>
    <property type="match status" value="1"/>
</dbReference>
<dbReference type="InterPro" id="IPR011990">
    <property type="entry name" value="TPR-like_helical_dom_sf"/>
</dbReference>
<name>A0A6A6PCP5_9PEZI</name>
<feature type="region of interest" description="Disordered" evidence="1">
    <location>
        <begin position="187"/>
        <end position="211"/>
    </location>
</feature>
<protein>
    <submittedName>
        <fullName evidence="2">Uncharacterized protein</fullName>
    </submittedName>
</protein>
<evidence type="ECO:0000313" key="3">
    <source>
        <dbReference type="Proteomes" id="UP000799766"/>
    </source>
</evidence>
<dbReference type="AlphaFoldDB" id="A0A6A6PCP5"/>
<evidence type="ECO:0000313" key="2">
    <source>
        <dbReference type="EMBL" id="KAF2461708.1"/>
    </source>
</evidence>
<feature type="compositionally biased region" description="Basic residues" evidence="1">
    <location>
        <begin position="1"/>
        <end position="13"/>
    </location>
</feature>
<feature type="region of interest" description="Disordered" evidence="1">
    <location>
        <begin position="1"/>
        <end position="24"/>
    </location>
</feature>